<evidence type="ECO:0000256" key="1">
    <source>
        <dbReference type="ARBA" id="ARBA00004418"/>
    </source>
</evidence>
<dbReference type="PROSITE" id="PS51257">
    <property type="entry name" value="PROKAR_LIPOPROTEIN"/>
    <property type="match status" value="1"/>
</dbReference>
<comment type="subcellular location">
    <subcellularLocation>
        <location evidence="1">Periplasm</location>
    </subcellularLocation>
</comment>
<dbReference type="RefSeq" id="WP_367624634.1">
    <property type="nucleotide sequence ID" value="NZ_JBFNQD010000005.1"/>
</dbReference>
<dbReference type="EMBL" id="JBFNQD010000005">
    <property type="protein sequence ID" value="MEW9307098.1"/>
    <property type="molecule type" value="Genomic_DNA"/>
</dbReference>
<proteinExistence type="inferred from homology"/>
<feature type="signal peptide" evidence="6">
    <location>
        <begin position="1"/>
        <end position="27"/>
    </location>
</feature>
<keyword evidence="5" id="KW-0574">Periplasm</keyword>
<keyword evidence="4 6" id="KW-0732">Signal</keyword>
<dbReference type="InterPro" id="IPR006059">
    <property type="entry name" value="SBP"/>
</dbReference>
<evidence type="ECO:0000313" key="8">
    <source>
        <dbReference type="Proteomes" id="UP001555786"/>
    </source>
</evidence>
<evidence type="ECO:0000256" key="6">
    <source>
        <dbReference type="SAM" id="SignalP"/>
    </source>
</evidence>
<reference evidence="7 8" key="1">
    <citation type="submission" date="2024-07" db="EMBL/GenBank/DDBJ databases">
        <title>Description of Labrys sedimenti sp. nov., isolated from a diclofenac-degrading enrichment culture.</title>
        <authorList>
            <person name="Tancsics A."/>
            <person name="Csepanyi A."/>
        </authorList>
    </citation>
    <scope>NUCLEOTIDE SEQUENCE [LARGE SCALE GENOMIC DNA]</scope>
    <source>
        <strain evidence="7 8">LMG 23578</strain>
    </source>
</reference>
<comment type="similarity">
    <text evidence="2">Belongs to the bacterial solute-binding protein 1 family.</text>
</comment>
<evidence type="ECO:0000256" key="3">
    <source>
        <dbReference type="ARBA" id="ARBA00022448"/>
    </source>
</evidence>
<evidence type="ECO:0000313" key="7">
    <source>
        <dbReference type="EMBL" id="MEW9307098.1"/>
    </source>
</evidence>
<dbReference type="Proteomes" id="UP001555786">
    <property type="component" value="Unassembled WGS sequence"/>
</dbReference>
<dbReference type="SUPFAM" id="SSF53850">
    <property type="entry name" value="Periplasmic binding protein-like II"/>
    <property type="match status" value="1"/>
</dbReference>
<name>A0ABV3PN86_9HYPH</name>
<dbReference type="InterPro" id="IPR050490">
    <property type="entry name" value="Bact_solute-bd_prot1"/>
</dbReference>
<evidence type="ECO:0000256" key="4">
    <source>
        <dbReference type="ARBA" id="ARBA00022729"/>
    </source>
</evidence>
<evidence type="ECO:0000256" key="5">
    <source>
        <dbReference type="ARBA" id="ARBA00022764"/>
    </source>
</evidence>
<evidence type="ECO:0000256" key="2">
    <source>
        <dbReference type="ARBA" id="ARBA00008520"/>
    </source>
</evidence>
<accession>A0ABV3PN86</accession>
<keyword evidence="8" id="KW-1185">Reference proteome</keyword>
<dbReference type="Pfam" id="PF01547">
    <property type="entry name" value="SBP_bac_1"/>
    <property type="match status" value="1"/>
</dbReference>
<dbReference type="PANTHER" id="PTHR43649:SF34">
    <property type="entry name" value="ABC TRANSPORTER PERIPLASMIC-BINDING PROTEIN YCJN-RELATED"/>
    <property type="match status" value="1"/>
</dbReference>
<dbReference type="PANTHER" id="PTHR43649">
    <property type="entry name" value="ARABINOSE-BINDING PROTEIN-RELATED"/>
    <property type="match status" value="1"/>
</dbReference>
<comment type="caution">
    <text evidence="7">The sequence shown here is derived from an EMBL/GenBank/DDBJ whole genome shotgun (WGS) entry which is preliminary data.</text>
</comment>
<sequence>MERPAFKQIMIGTASALACLVGLAAHAQDIDWKGKLADQAGKTLKLISISDPFIEAIKATKDDFTKLTGAKVEVDGNGYDALHDKELLNCSQNDSSYDVLLIDGIWIGEFVEAGCIDALDDRIAKEDPKVIAWDDYTSSGAGQASWDNKKYCLPVAIYYELMYYRTDLFDKAKMQPPKTFDELQKAAKFFTNNPDFPGVYGYAMNNQRGAAAGQQYFEWIFNAGGSPWKSNVIGAADPYADMTPTLNSPESLDLVQFFKDMVKFGPPGVESYAWDERASAFASGKLAMMNDWSVRAQIANDPKTSQIAGKFGSVLMPSKAGKPVPPVGGWVMCLNAHGTQKDAAWDFMKWYASPAEHKRYALAGGTPSRLSAINDAEVQAKFPWTKTIAEAQKTAWTEVRPRIPATFQLIDTIGVNVNKAIIGEMSVKDAMDDANAKATQLLKSSGALK</sequence>
<keyword evidence="3" id="KW-0813">Transport</keyword>
<gene>
    <name evidence="7" type="ORF">ABXS05_16215</name>
</gene>
<protein>
    <submittedName>
        <fullName evidence="7">Extracellular solute-binding protein</fullName>
    </submittedName>
</protein>
<dbReference type="Gene3D" id="3.40.190.10">
    <property type="entry name" value="Periplasmic binding protein-like II"/>
    <property type="match status" value="2"/>
</dbReference>
<organism evidence="7 8">
    <name type="scientific">Labrys neptuniae</name>
    <dbReference type="NCBI Taxonomy" id="376174"/>
    <lineage>
        <taxon>Bacteria</taxon>
        <taxon>Pseudomonadati</taxon>
        <taxon>Pseudomonadota</taxon>
        <taxon>Alphaproteobacteria</taxon>
        <taxon>Hyphomicrobiales</taxon>
        <taxon>Xanthobacteraceae</taxon>
        <taxon>Labrys</taxon>
    </lineage>
</organism>
<feature type="chain" id="PRO_5046043516" evidence="6">
    <location>
        <begin position="28"/>
        <end position="449"/>
    </location>
</feature>